<dbReference type="InParanoid" id="A0A251ST41"/>
<keyword evidence="2" id="KW-1185">Reference proteome</keyword>
<evidence type="ECO:0000313" key="2">
    <source>
        <dbReference type="Proteomes" id="UP000215914"/>
    </source>
</evidence>
<proteinExistence type="predicted"/>
<dbReference type="EMBL" id="CM007902">
    <property type="protein sequence ID" value="OTG01713.1"/>
    <property type="molecule type" value="Genomic_DNA"/>
</dbReference>
<organism evidence="1 2">
    <name type="scientific">Helianthus annuus</name>
    <name type="common">Common sunflower</name>
    <dbReference type="NCBI Taxonomy" id="4232"/>
    <lineage>
        <taxon>Eukaryota</taxon>
        <taxon>Viridiplantae</taxon>
        <taxon>Streptophyta</taxon>
        <taxon>Embryophyta</taxon>
        <taxon>Tracheophyta</taxon>
        <taxon>Spermatophyta</taxon>
        <taxon>Magnoliopsida</taxon>
        <taxon>eudicotyledons</taxon>
        <taxon>Gunneridae</taxon>
        <taxon>Pentapetalae</taxon>
        <taxon>asterids</taxon>
        <taxon>campanulids</taxon>
        <taxon>Asterales</taxon>
        <taxon>Asteraceae</taxon>
        <taxon>Asteroideae</taxon>
        <taxon>Heliantheae alliance</taxon>
        <taxon>Heliantheae</taxon>
        <taxon>Helianthus</taxon>
    </lineage>
</organism>
<evidence type="ECO:0000313" key="1">
    <source>
        <dbReference type="EMBL" id="OTG01713.1"/>
    </source>
</evidence>
<dbReference type="AlphaFoldDB" id="A0A251ST41"/>
<reference evidence="2" key="1">
    <citation type="journal article" date="2017" name="Nature">
        <title>The sunflower genome provides insights into oil metabolism, flowering and Asterid evolution.</title>
        <authorList>
            <person name="Badouin H."/>
            <person name="Gouzy J."/>
            <person name="Grassa C.J."/>
            <person name="Murat F."/>
            <person name="Staton S.E."/>
            <person name="Cottret L."/>
            <person name="Lelandais-Briere C."/>
            <person name="Owens G.L."/>
            <person name="Carrere S."/>
            <person name="Mayjonade B."/>
            <person name="Legrand L."/>
            <person name="Gill N."/>
            <person name="Kane N.C."/>
            <person name="Bowers J.E."/>
            <person name="Hubner S."/>
            <person name="Bellec A."/>
            <person name="Berard A."/>
            <person name="Berges H."/>
            <person name="Blanchet N."/>
            <person name="Boniface M.C."/>
            <person name="Brunel D."/>
            <person name="Catrice O."/>
            <person name="Chaidir N."/>
            <person name="Claudel C."/>
            <person name="Donnadieu C."/>
            <person name="Faraut T."/>
            <person name="Fievet G."/>
            <person name="Helmstetter N."/>
            <person name="King M."/>
            <person name="Knapp S.J."/>
            <person name="Lai Z."/>
            <person name="Le Paslier M.C."/>
            <person name="Lippi Y."/>
            <person name="Lorenzon L."/>
            <person name="Mandel J.R."/>
            <person name="Marage G."/>
            <person name="Marchand G."/>
            <person name="Marquand E."/>
            <person name="Bret-Mestries E."/>
            <person name="Morien E."/>
            <person name="Nambeesan S."/>
            <person name="Nguyen T."/>
            <person name="Pegot-Espagnet P."/>
            <person name="Pouilly N."/>
            <person name="Raftis F."/>
            <person name="Sallet E."/>
            <person name="Schiex T."/>
            <person name="Thomas J."/>
            <person name="Vandecasteele C."/>
            <person name="Vares D."/>
            <person name="Vear F."/>
            <person name="Vautrin S."/>
            <person name="Crespi M."/>
            <person name="Mangin B."/>
            <person name="Burke J.M."/>
            <person name="Salse J."/>
            <person name="Munos S."/>
            <person name="Vincourt P."/>
            <person name="Rieseberg L.H."/>
            <person name="Langlade N.B."/>
        </authorList>
    </citation>
    <scope>NUCLEOTIDE SEQUENCE [LARGE SCALE GENOMIC DNA]</scope>
    <source>
        <strain evidence="2">cv. SF193</strain>
    </source>
</reference>
<accession>A0A251ST41</accession>
<dbReference type="Proteomes" id="UP000215914">
    <property type="component" value="Chromosome 13"/>
</dbReference>
<name>A0A251ST41_HELAN</name>
<sequence>MAGYPRYFGPDHPIFRHFYQIKRVCGISEYAGFDSVKGLVYRARCVLIAERSSYIWVSLRKEKVYTRLGEGRNCPLMQPERKKKVEFTISRNKQVDNGAEIMEQNHQIMGQKCMKPNHHRKLPGNFSKPPLVAVIFASIYRRRRIKTRKKQVYIEEEEEEEE</sequence>
<gene>
    <name evidence="1" type="ORF">HannXRQ_Chr13g0405011</name>
</gene>
<protein>
    <submittedName>
        <fullName evidence="1">Uncharacterized protein</fullName>
    </submittedName>
</protein>